<keyword evidence="2" id="KW-1185">Reference proteome</keyword>
<accession>A0A366HPJ2</accession>
<name>A0A366HPJ2_9BACT</name>
<protein>
    <submittedName>
        <fullName evidence="1">Glycosyltransferase involved in cell wall biosynthesis</fullName>
    </submittedName>
</protein>
<dbReference type="PANTHER" id="PTHR12526">
    <property type="entry name" value="GLYCOSYLTRANSFERASE"/>
    <property type="match status" value="1"/>
</dbReference>
<proteinExistence type="predicted"/>
<dbReference type="AlphaFoldDB" id="A0A366HPJ2"/>
<keyword evidence="1" id="KW-0808">Transferase</keyword>
<dbReference type="GO" id="GO:0016757">
    <property type="term" value="F:glycosyltransferase activity"/>
    <property type="evidence" value="ECO:0007669"/>
    <property type="project" value="TreeGrafter"/>
</dbReference>
<sequence length="406" mass="44476">MPWISRGSPVNILFANYGQSDNNSAYHIVGFASGLAARGHDVCVAVAKSVPDGQFESVGGFRMASHRTALKTGFTFADGRSADVLHVWTPRETMRLFASAHAAAWGHASLVVHLEDNEEAIFERFTGCSLEKACTLDEPWPKGLIHPVHYRGFLKSAQGVTMVHRCLEPLVPSELPRQEIVPVMDFRFFTNGGESHALRRELGIAPTTRVVVFNGNDHAAAALDIRQLYEAVDLLIEEGMDLAFVRTGHVLPANYDGLHFRPGSRCHELGFVERGMVPEIMSLADVAVQPGDGDYFNAHRLPAKVPEYLAMGKPLVMGETNIGRELAAADAALILPGMSPRQMADAIARLLNAPTETAAMAVRGREFARSRFSRDAVIPLLERFYQKCLPAPAVTRPQVGSCQLRR</sequence>
<dbReference type="SUPFAM" id="SSF53756">
    <property type="entry name" value="UDP-Glycosyltransferase/glycogen phosphorylase"/>
    <property type="match status" value="1"/>
</dbReference>
<dbReference type="PANTHER" id="PTHR12526:SF600">
    <property type="entry name" value="GLYCOSYL TRANSFERASE GROUP 1"/>
    <property type="match status" value="1"/>
</dbReference>
<evidence type="ECO:0000313" key="2">
    <source>
        <dbReference type="Proteomes" id="UP000253426"/>
    </source>
</evidence>
<comment type="caution">
    <text evidence="1">The sequence shown here is derived from an EMBL/GenBank/DDBJ whole genome shotgun (WGS) entry which is preliminary data.</text>
</comment>
<organism evidence="1 2">
    <name type="scientific">Roseimicrobium gellanilyticum</name>
    <dbReference type="NCBI Taxonomy" id="748857"/>
    <lineage>
        <taxon>Bacteria</taxon>
        <taxon>Pseudomonadati</taxon>
        <taxon>Verrucomicrobiota</taxon>
        <taxon>Verrucomicrobiia</taxon>
        <taxon>Verrucomicrobiales</taxon>
        <taxon>Verrucomicrobiaceae</taxon>
        <taxon>Roseimicrobium</taxon>
    </lineage>
</organism>
<dbReference type="Proteomes" id="UP000253426">
    <property type="component" value="Unassembled WGS sequence"/>
</dbReference>
<gene>
    <name evidence="1" type="ORF">DES53_105294</name>
</gene>
<evidence type="ECO:0000313" key="1">
    <source>
        <dbReference type="EMBL" id="RBP43895.1"/>
    </source>
</evidence>
<reference evidence="1 2" key="1">
    <citation type="submission" date="2018-06" db="EMBL/GenBank/DDBJ databases">
        <title>Genomic Encyclopedia of Type Strains, Phase IV (KMG-IV): sequencing the most valuable type-strain genomes for metagenomic binning, comparative biology and taxonomic classification.</title>
        <authorList>
            <person name="Goeker M."/>
        </authorList>
    </citation>
    <scope>NUCLEOTIDE SEQUENCE [LARGE SCALE GENOMIC DNA]</scope>
    <source>
        <strain evidence="1 2">DSM 25532</strain>
    </source>
</reference>
<dbReference type="Pfam" id="PF13692">
    <property type="entry name" value="Glyco_trans_1_4"/>
    <property type="match status" value="1"/>
</dbReference>
<dbReference type="Gene3D" id="3.40.50.2000">
    <property type="entry name" value="Glycogen Phosphorylase B"/>
    <property type="match status" value="1"/>
</dbReference>
<dbReference type="EMBL" id="QNRR01000005">
    <property type="protein sequence ID" value="RBP43895.1"/>
    <property type="molecule type" value="Genomic_DNA"/>
</dbReference>